<evidence type="ECO:0000313" key="2">
    <source>
        <dbReference type="Proteomes" id="UP000220527"/>
    </source>
</evidence>
<name>A0A2A6RDV3_9CHLR</name>
<organism evidence="1 2">
    <name type="scientific">Candidatus Viridilinea mediisalina</name>
    <dbReference type="NCBI Taxonomy" id="2024553"/>
    <lineage>
        <taxon>Bacteria</taxon>
        <taxon>Bacillati</taxon>
        <taxon>Chloroflexota</taxon>
        <taxon>Chloroflexia</taxon>
        <taxon>Chloroflexales</taxon>
        <taxon>Chloroflexineae</taxon>
        <taxon>Oscillochloridaceae</taxon>
        <taxon>Candidatus Viridilinea</taxon>
    </lineage>
</organism>
<keyword evidence="2" id="KW-1185">Reference proteome</keyword>
<dbReference type="AlphaFoldDB" id="A0A2A6RDV3"/>
<reference evidence="2" key="1">
    <citation type="submission" date="2017-08" db="EMBL/GenBank/DDBJ databases">
        <authorList>
            <person name="Grouzdev D.S."/>
            <person name="Gaisin V.A."/>
            <person name="Rysina M.S."/>
            <person name="Gorlenko V.M."/>
        </authorList>
    </citation>
    <scope>NUCLEOTIDE SEQUENCE [LARGE SCALE GENOMIC DNA]</scope>
    <source>
        <strain evidence="2">Kir15-3F</strain>
    </source>
</reference>
<dbReference type="RefSeq" id="WP_097646065.1">
    <property type="nucleotide sequence ID" value="NZ_NQWI01000204.1"/>
</dbReference>
<comment type="caution">
    <text evidence="1">The sequence shown here is derived from an EMBL/GenBank/DDBJ whole genome shotgun (WGS) entry which is preliminary data.</text>
</comment>
<gene>
    <name evidence="1" type="ORF">CJ255_21170</name>
</gene>
<sequence length="95" mass="10796">MSNHSGIYMLRDMLDVLNKAGVWAHMPRADVQKVIINIVHLARTGYDCNPGEILEDHEAFGVCHYCLKPAERLRYGMCPICNDDEDEDEDDEDAS</sequence>
<dbReference type="OrthoDB" id="163741at2"/>
<accession>A0A2A6RDV3</accession>
<dbReference type="EMBL" id="NQWI01000204">
    <property type="protein sequence ID" value="PDW00052.1"/>
    <property type="molecule type" value="Genomic_DNA"/>
</dbReference>
<evidence type="ECO:0000313" key="1">
    <source>
        <dbReference type="EMBL" id="PDW00052.1"/>
    </source>
</evidence>
<dbReference type="Proteomes" id="UP000220527">
    <property type="component" value="Unassembled WGS sequence"/>
</dbReference>
<protein>
    <submittedName>
        <fullName evidence="1">Uncharacterized protein</fullName>
    </submittedName>
</protein>
<proteinExistence type="predicted"/>